<dbReference type="Proteomes" id="UP000578449">
    <property type="component" value="Unassembled WGS sequence"/>
</dbReference>
<evidence type="ECO:0000313" key="4">
    <source>
        <dbReference type="EMBL" id="MBB5136842.1"/>
    </source>
</evidence>
<dbReference type="Gene3D" id="3.30.1540.10">
    <property type="entry name" value="formyl-coa transferase, domain 3"/>
    <property type="match status" value="2"/>
</dbReference>
<dbReference type="AlphaFoldDB" id="A0A840PC69"/>
<keyword evidence="5" id="KW-1185">Reference proteome</keyword>
<dbReference type="PANTHER" id="PTHR48228:SF6">
    <property type="entry name" value="L-CARNITINE COA-TRANSFERASE"/>
    <property type="match status" value="1"/>
</dbReference>
<proteinExistence type="inferred from homology"/>
<feature type="region of interest" description="Disordered" evidence="3">
    <location>
        <begin position="760"/>
        <end position="783"/>
    </location>
</feature>
<dbReference type="Pfam" id="PF02515">
    <property type="entry name" value="CoA_transf_3"/>
    <property type="match status" value="2"/>
</dbReference>
<gene>
    <name evidence="4" type="ORF">HNP84_006593</name>
</gene>
<dbReference type="SUPFAM" id="SSF89796">
    <property type="entry name" value="CoA-transferase family III (CaiB/BaiF)"/>
    <property type="match status" value="2"/>
</dbReference>
<evidence type="ECO:0000256" key="2">
    <source>
        <dbReference type="ARBA" id="ARBA00022679"/>
    </source>
</evidence>
<organism evidence="4 5">
    <name type="scientific">Thermocatellispora tengchongensis</name>
    <dbReference type="NCBI Taxonomy" id="1073253"/>
    <lineage>
        <taxon>Bacteria</taxon>
        <taxon>Bacillati</taxon>
        <taxon>Actinomycetota</taxon>
        <taxon>Actinomycetes</taxon>
        <taxon>Streptosporangiales</taxon>
        <taxon>Streptosporangiaceae</taxon>
        <taxon>Thermocatellispora</taxon>
    </lineage>
</organism>
<keyword evidence="2 4" id="KW-0808">Transferase</keyword>
<comment type="caution">
    <text evidence="4">The sequence shown here is derived from an EMBL/GenBank/DDBJ whole genome shotgun (WGS) entry which is preliminary data.</text>
</comment>
<accession>A0A840PC69</accession>
<protein>
    <submittedName>
        <fullName evidence="4">Crotonobetainyl-CoA:carnitine CoA-transferase CaiB-like acyl-CoA transferase</fullName>
    </submittedName>
</protein>
<evidence type="ECO:0000256" key="1">
    <source>
        <dbReference type="ARBA" id="ARBA00008383"/>
    </source>
</evidence>
<evidence type="ECO:0000313" key="5">
    <source>
        <dbReference type="Proteomes" id="UP000578449"/>
    </source>
</evidence>
<dbReference type="EMBL" id="JACHGN010000015">
    <property type="protein sequence ID" value="MBB5136842.1"/>
    <property type="molecule type" value="Genomic_DNA"/>
</dbReference>
<dbReference type="PANTHER" id="PTHR48228">
    <property type="entry name" value="SUCCINYL-COA--D-CITRAMALATE COA-TRANSFERASE"/>
    <property type="match status" value="1"/>
</dbReference>
<sequence>MEDIDMAGDDATTGRRGPLAGLRVLDLSAGLAGPYCARLLAGYGADVVKLEQRATPDWTRACLPSVPIGTAGEDAGVTYLHVNAGKRGITLDLGSAAGVRLLHDLIDAADVVVECRPESERNRLGLDRESFEGRHPGTVLASVTDFGPEGPYASWLADDLVHMALSGWMAVQGEAGRPPLAAGGDYISYLTGQVAALGVVAAVMAAEAGGRGQVVDVRAFEVAVTSQLYDTVAYSYTGRKRPRRANTAGQPWVVLPTSDGHVAAASSAIRAWDELWSIVFGPGSLPPRAMAPIDDADRDRHLRVLSELIRGREKRELVELCQTLGHLVGEVHTLTEVLESPQLTARAFFDELDYGDRTLRHPGAPARLPGSPWRARRRAPAHGEHTEEVLAEWLGTPRRRAPAGGSERPLHGIRVVDFTMGWAGPFATQLLSDLGAEVVKVESVTRTDWWRTARRIFTGDAPDPDYLWEQSPLFNSVNEGKLGVTLDLAHEEGRAVALRLIRSADLVVENFTPRVMRSLRLSFDDLRVVNPDLVMVSMPGFGLEGPWRDYRSTALITESAAGLTERCGYRGGVPQVIAMSLADSNAGIVAAFGAVLALRHRRATGAGQHVEVAQVEAVIGHLGAELLQTQLAGRSPERRENTVPGAAPSGCYRAAGEDSWVVVSVRTDEQWRALARVLGLAVTPSWSTVPGRLADRSRIDAEVEEWTRRRPAKEAAGILQANGVPAAPVADAAEVLADPHLASTGFFHALDRPHVGTHRYPSAPMRLSGTPLRRRSPAPTLGRHNDHVLRDLLGMEESEIVRLRKLGLIGEEPLGTKDGRVVVQ</sequence>
<dbReference type="GO" id="GO:0016740">
    <property type="term" value="F:transferase activity"/>
    <property type="evidence" value="ECO:0007669"/>
    <property type="project" value="UniProtKB-KW"/>
</dbReference>
<dbReference type="RefSeq" id="WP_221337009.1">
    <property type="nucleotide sequence ID" value="NZ_BAABIX010000008.1"/>
</dbReference>
<dbReference type="InterPro" id="IPR050509">
    <property type="entry name" value="CoA-transferase_III"/>
</dbReference>
<dbReference type="InterPro" id="IPR044855">
    <property type="entry name" value="CoA-Trfase_III_dom3_sf"/>
</dbReference>
<evidence type="ECO:0000256" key="3">
    <source>
        <dbReference type="SAM" id="MobiDB-lite"/>
    </source>
</evidence>
<dbReference type="InterPro" id="IPR023606">
    <property type="entry name" value="CoA-Trfase_III_dom_1_sf"/>
</dbReference>
<reference evidence="4 5" key="1">
    <citation type="submission" date="2020-08" db="EMBL/GenBank/DDBJ databases">
        <title>Genomic Encyclopedia of Type Strains, Phase IV (KMG-IV): sequencing the most valuable type-strain genomes for metagenomic binning, comparative biology and taxonomic classification.</title>
        <authorList>
            <person name="Goeker M."/>
        </authorList>
    </citation>
    <scope>NUCLEOTIDE SEQUENCE [LARGE SCALE GENOMIC DNA]</scope>
    <source>
        <strain evidence="4 5">DSM 45615</strain>
    </source>
</reference>
<name>A0A840PC69_9ACTN</name>
<dbReference type="Gene3D" id="3.40.50.10540">
    <property type="entry name" value="Crotonobetainyl-coa:carnitine coa-transferase, domain 1"/>
    <property type="match status" value="2"/>
</dbReference>
<dbReference type="InterPro" id="IPR003673">
    <property type="entry name" value="CoA-Trfase_fam_III"/>
</dbReference>
<comment type="similarity">
    <text evidence="1">Belongs to the CoA-transferase III family.</text>
</comment>